<accession>A0A7W4LI11</accession>
<dbReference type="CDD" id="cd23669">
    <property type="entry name" value="GH55_SacteLam55A-like"/>
    <property type="match status" value="1"/>
</dbReference>
<organism evidence="2 3">
    <name type="scientific">Aquipseudomonas ullengensis</name>
    <dbReference type="NCBI Taxonomy" id="2759166"/>
    <lineage>
        <taxon>Bacteria</taxon>
        <taxon>Pseudomonadati</taxon>
        <taxon>Pseudomonadota</taxon>
        <taxon>Gammaproteobacteria</taxon>
        <taxon>Pseudomonadales</taxon>
        <taxon>Pseudomonadaceae</taxon>
        <taxon>Aquipseudomonas</taxon>
    </lineage>
</organism>
<dbReference type="InterPro" id="IPR012334">
    <property type="entry name" value="Pectin_lyas_fold"/>
</dbReference>
<gene>
    <name evidence="2" type="ORF">H3H51_00885</name>
</gene>
<reference evidence="2 3" key="1">
    <citation type="submission" date="2020-08" db="EMBL/GenBank/DDBJ databases">
        <authorList>
            <person name="Kim C.M."/>
        </authorList>
    </citation>
    <scope>NUCLEOTIDE SEQUENCE [LARGE SCALE GENOMIC DNA]</scope>
    <source>
        <strain evidence="2 3">UL070</strain>
    </source>
</reference>
<keyword evidence="3" id="KW-1185">Reference proteome</keyword>
<dbReference type="Proteomes" id="UP000542720">
    <property type="component" value="Unassembled WGS sequence"/>
</dbReference>
<evidence type="ECO:0000313" key="3">
    <source>
        <dbReference type="Proteomes" id="UP000542720"/>
    </source>
</evidence>
<proteinExistence type="predicted"/>
<evidence type="ECO:0000313" key="2">
    <source>
        <dbReference type="EMBL" id="MBB2493550.1"/>
    </source>
</evidence>
<protein>
    <submittedName>
        <fullName evidence="2">Adenylyl cyclase</fullName>
    </submittedName>
</protein>
<sequence>MNLSNLAISIARTGMVTALAITAPAFAGQSKPASPQPDFGPNVTLFTPQTPLSEINAKLLSFSSEPEFSQNRHAVFFMPGVYGSDAGQNDPATATGIVNAEIGYYTAVYGLGRSPEDVLINGALHVEPKQENPYGNPQDDSLESNSLTKFWRSMSNLTINPIQRPVGDDALLPYPEGIAPPNTLRWAVSQAAPLRRVNILGNLELSGHYGAYAFGTYIANSQVQGSVISGDGTMQKAQAHWYTRNSTIGQWDGRAVNYLFSGVIGAPASNFAANGITNLQATPASREAPFLYVDERKRFNVFVPHAKSYASGHDWEVSPQAGKQLPIQTFYIAKPSDSAATINAQLRQGKNLIVTPGVYQLSEAIKISRPGTVVLGLGYPSLTPTTGKSAIEVGNITGVMLSGLIIDAGPKQSNVLVKVGQPGSYAGEQHDPTTLSDVYVRIGGPQLGSAKTSVEVNNSNVILDHNWLWRGDHGTGTAWGENKADHGLIVNGNDVNALGLFVEHYQKNQVIWNGERGRTLFYQSEMPYDPPSQAAWMNGSKQGFASYVVAPGVKSHEATGLAIYTLFVMGQDIFASSAIEAPVSPRVKLQAMTSSVIAGFGGIRHVVNEVGPTASAAAPNGAIYRMTSVIRLDAFPSTAQKKKHK</sequence>
<name>A0A7W4LI11_9GAMM</name>
<evidence type="ECO:0000256" key="1">
    <source>
        <dbReference type="SAM" id="SignalP"/>
    </source>
</evidence>
<comment type="caution">
    <text evidence="2">The sequence shown here is derived from an EMBL/GenBank/DDBJ whole genome shotgun (WGS) entry which is preliminary data.</text>
</comment>
<keyword evidence="1" id="KW-0732">Signal</keyword>
<feature type="chain" id="PRO_5030727845" evidence="1">
    <location>
        <begin position="28"/>
        <end position="645"/>
    </location>
</feature>
<dbReference type="SUPFAM" id="SSF51126">
    <property type="entry name" value="Pectin lyase-like"/>
    <property type="match status" value="1"/>
</dbReference>
<dbReference type="InterPro" id="IPR011050">
    <property type="entry name" value="Pectin_lyase_fold/virulence"/>
</dbReference>
<dbReference type="InterPro" id="IPR059186">
    <property type="entry name" value="SACTE_4363"/>
</dbReference>
<feature type="signal peptide" evidence="1">
    <location>
        <begin position="1"/>
        <end position="27"/>
    </location>
</feature>
<dbReference type="EMBL" id="JACJUD010000001">
    <property type="protein sequence ID" value="MBB2493550.1"/>
    <property type="molecule type" value="Genomic_DNA"/>
</dbReference>
<dbReference type="AlphaFoldDB" id="A0A7W4LI11"/>
<dbReference type="Gene3D" id="2.160.20.10">
    <property type="entry name" value="Single-stranded right-handed beta-helix, Pectin lyase-like"/>
    <property type="match status" value="1"/>
</dbReference>